<dbReference type="EMBL" id="FOVH01000021">
    <property type="protein sequence ID" value="SFQ05143.1"/>
    <property type="molecule type" value="Genomic_DNA"/>
</dbReference>
<dbReference type="InParanoid" id="A0A1I5VCA1"/>
<name>A0A1I5VCA1_9ACTN</name>
<protein>
    <submittedName>
        <fullName evidence="1">Uncharacterized protein</fullName>
    </submittedName>
</protein>
<evidence type="ECO:0000313" key="2">
    <source>
        <dbReference type="Proteomes" id="UP000183413"/>
    </source>
</evidence>
<gene>
    <name evidence="1" type="ORF">SAMN04489713_12175</name>
</gene>
<reference evidence="1 2" key="1">
    <citation type="submission" date="2016-10" db="EMBL/GenBank/DDBJ databases">
        <authorList>
            <person name="de Groot N.N."/>
        </authorList>
    </citation>
    <scope>NUCLEOTIDE SEQUENCE [LARGE SCALE GENOMIC DNA]</scope>
    <source>
        <strain evidence="1 2">DSM 43067</strain>
    </source>
</reference>
<dbReference type="STRING" id="1993.SAMN04489713_12175"/>
<sequence length="31" mass="3711">MAWTMVVMRLGEQRAFRRMCQLLRVCRALLA</sequence>
<organism evidence="1 2">
    <name type="scientific">Actinomadura madurae</name>
    <dbReference type="NCBI Taxonomy" id="1993"/>
    <lineage>
        <taxon>Bacteria</taxon>
        <taxon>Bacillati</taxon>
        <taxon>Actinomycetota</taxon>
        <taxon>Actinomycetes</taxon>
        <taxon>Streptosporangiales</taxon>
        <taxon>Thermomonosporaceae</taxon>
        <taxon>Actinomadura</taxon>
    </lineage>
</organism>
<dbReference type="Proteomes" id="UP000183413">
    <property type="component" value="Unassembled WGS sequence"/>
</dbReference>
<dbReference type="AlphaFoldDB" id="A0A1I5VCA1"/>
<accession>A0A1I5VCA1</accession>
<keyword evidence="2" id="KW-1185">Reference proteome</keyword>
<proteinExistence type="predicted"/>
<evidence type="ECO:0000313" key="1">
    <source>
        <dbReference type="EMBL" id="SFQ05143.1"/>
    </source>
</evidence>